<feature type="domain" description="FAD dependent oxidoreductase" evidence="2">
    <location>
        <begin position="10"/>
        <end position="352"/>
    </location>
</feature>
<dbReference type="PANTHER" id="PTHR13847">
    <property type="entry name" value="SARCOSINE DEHYDROGENASE-RELATED"/>
    <property type="match status" value="1"/>
</dbReference>
<gene>
    <name evidence="3" type="ORF">FB384_001311</name>
</gene>
<protein>
    <submittedName>
        <fullName evidence="3">Glycine/D-amino acid oxidase-like deaminating enzyme</fullName>
    </submittedName>
</protein>
<evidence type="ECO:0000256" key="1">
    <source>
        <dbReference type="ARBA" id="ARBA00023002"/>
    </source>
</evidence>
<reference evidence="3 4" key="1">
    <citation type="submission" date="2020-08" db="EMBL/GenBank/DDBJ databases">
        <title>Sequencing the genomes of 1000 actinobacteria strains.</title>
        <authorList>
            <person name="Klenk H.-P."/>
        </authorList>
    </citation>
    <scope>NUCLEOTIDE SEQUENCE [LARGE SCALE GENOMIC DNA]</scope>
    <source>
        <strain evidence="3 4">DSM 45267</strain>
    </source>
</reference>
<evidence type="ECO:0000313" key="4">
    <source>
        <dbReference type="Proteomes" id="UP000564573"/>
    </source>
</evidence>
<dbReference type="AlphaFoldDB" id="A0A839XIQ7"/>
<evidence type="ECO:0000259" key="2">
    <source>
        <dbReference type="Pfam" id="PF01266"/>
    </source>
</evidence>
<keyword evidence="4" id="KW-1185">Reference proteome</keyword>
<dbReference type="Gene3D" id="3.50.50.60">
    <property type="entry name" value="FAD/NAD(P)-binding domain"/>
    <property type="match status" value="1"/>
</dbReference>
<evidence type="ECO:0000313" key="3">
    <source>
        <dbReference type="EMBL" id="MBB3662407.1"/>
    </source>
</evidence>
<dbReference type="GO" id="GO:0016491">
    <property type="term" value="F:oxidoreductase activity"/>
    <property type="evidence" value="ECO:0007669"/>
    <property type="project" value="UniProtKB-KW"/>
</dbReference>
<sequence>MPTGNAPAERVVVLGGGIIGVSTATHLRRRGVPTVLVTEDELASGASGRSLSWLNSAGSRSAPYHALRVAGIDRYRTLFAADPTRDWLRFDGGLCWKPSPDEARGRHQAELRHGYESHLLTPDEAARTVPGVDPQAVSGPAVHNPGEGWVSLPHLIESLATEFVDAGGELVTGAGRSSVRTAGGRTAGVRTADGRDVDGDTVVVACGAQTPEVAAELGATVPGASPPAMLVVTEPAPVPLPAVLNTPRVAVRPNPGGTFALDHDWYTDRIAISAAGEYTVDEAVVKELVAEAANVLAGDTGLTAASWKLGPKPIPGDGEPVFGRLSETPGCYVAFTHSGATLGLIAGELIAHELGTGSDHPMLAPFRPERFQR</sequence>
<dbReference type="PANTHER" id="PTHR13847:SF289">
    <property type="entry name" value="GLYCINE OXIDASE"/>
    <property type="match status" value="1"/>
</dbReference>
<dbReference type="Gene3D" id="3.30.9.10">
    <property type="entry name" value="D-Amino Acid Oxidase, subunit A, domain 2"/>
    <property type="match status" value="1"/>
</dbReference>
<accession>A0A839XIQ7</accession>
<dbReference type="InterPro" id="IPR036188">
    <property type="entry name" value="FAD/NAD-bd_sf"/>
</dbReference>
<comment type="caution">
    <text evidence="3">The sequence shown here is derived from an EMBL/GenBank/DDBJ whole genome shotgun (WGS) entry which is preliminary data.</text>
</comment>
<dbReference type="Proteomes" id="UP000564573">
    <property type="component" value="Unassembled WGS sequence"/>
</dbReference>
<dbReference type="SUPFAM" id="SSF51905">
    <property type="entry name" value="FAD/NAD(P)-binding domain"/>
    <property type="match status" value="1"/>
</dbReference>
<dbReference type="EMBL" id="JACIBS010000001">
    <property type="protein sequence ID" value="MBB3662407.1"/>
    <property type="molecule type" value="Genomic_DNA"/>
</dbReference>
<organism evidence="3 4">
    <name type="scientific">Prauserella sediminis</name>
    <dbReference type="NCBI Taxonomy" id="577680"/>
    <lineage>
        <taxon>Bacteria</taxon>
        <taxon>Bacillati</taxon>
        <taxon>Actinomycetota</taxon>
        <taxon>Actinomycetes</taxon>
        <taxon>Pseudonocardiales</taxon>
        <taxon>Pseudonocardiaceae</taxon>
        <taxon>Prauserella</taxon>
        <taxon>Prauserella salsuginis group</taxon>
    </lineage>
</organism>
<dbReference type="GO" id="GO:0005737">
    <property type="term" value="C:cytoplasm"/>
    <property type="evidence" value="ECO:0007669"/>
    <property type="project" value="TreeGrafter"/>
</dbReference>
<dbReference type="Pfam" id="PF01266">
    <property type="entry name" value="DAO"/>
    <property type="match status" value="1"/>
</dbReference>
<proteinExistence type="predicted"/>
<keyword evidence="1" id="KW-0560">Oxidoreductase</keyword>
<name>A0A839XIQ7_9PSEU</name>
<dbReference type="InterPro" id="IPR006076">
    <property type="entry name" value="FAD-dep_OxRdtase"/>
</dbReference>
<dbReference type="RefSeq" id="WP_183780230.1">
    <property type="nucleotide sequence ID" value="NZ_JACIBS010000001.1"/>
</dbReference>